<dbReference type="GeneID" id="23679545"/>
<dbReference type="RefSeq" id="YP_009124782.1">
    <property type="nucleotide sequence ID" value="NC_026590.1"/>
</dbReference>
<reference evidence="2 3" key="1">
    <citation type="submission" date="2014-03" db="EMBL/GenBank/DDBJ databases">
        <authorList>
            <person name="Yoder B.A."/>
            <person name="Colicchio M.A."/>
            <person name="Schafer C.E."/>
            <person name="Abrahim M.R."/>
            <person name="Adkins N.L."/>
            <person name="Burke K.A."/>
            <person name="Churilla B.M."/>
            <person name="Cohen K.L."/>
            <person name="Fasoranti T.O."/>
            <person name="Genkil J.S."/>
            <person name="Kramer Z.J."/>
            <person name="Prout A.K."/>
            <person name="Schwarz A.G."/>
            <person name="Tish M."/>
            <person name="Vispute N."/>
            <person name="Wilkes K.E."/>
            <person name="Williams C.R."/>
            <person name="Xiao X."/>
            <person name="Yu V.J."/>
            <person name="Lapin J.S."/>
            <person name="Ott C.T."/>
            <person name="Walburn T.D."/>
            <person name="Bradley K.W."/>
            <person name="Clarke D.Q."/>
            <person name="Lewis M.F."/>
            <person name="Barker L.P."/>
            <person name="Bailey C."/>
            <person name="Asai D.J."/>
            <person name="Bowman C.A."/>
            <person name="Russell D.A."/>
            <person name="Pope W.H."/>
            <person name="Jacobs-Sera D."/>
            <person name="Hendrix R.W."/>
            <person name="Hatfull G.F."/>
        </authorList>
    </citation>
    <scope>NUCLEOTIDE SEQUENCE [LARGE SCALE GENOMIC DNA]</scope>
</reference>
<proteinExistence type="predicted"/>
<evidence type="ECO:0000313" key="3">
    <source>
        <dbReference type="Proteomes" id="UP000027491"/>
    </source>
</evidence>
<evidence type="ECO:0000313" key="2">
    <source>
        <dbReference type="EMBL" id="AID58859.1"/>
    </source>
</evidence>
<keyword evidence="3" id="KW-1185">Reference proteome</keyword>
<dbReference type="EMBL" id="KJ567043">
    <property type="protein sequence ID" value="AID58859.1"/>
    <property type="molecule type" value="Genomic_DNA"/>
</dbReference>
<gene>
    <name evidence="2" type="primary">39</name>
    <name evidence="2" type="ORF">PBI_GAIA_39</name>
</gene>
<accession>A0A068F2E4</accession>
<dbReference type="Proteomes" id="UP000027491">
    <property type="component" value="Segment"/>
</dbReference>
<protein>
    <submittedName>
        <fullName evidence="2">Uncharacterized protein</fullName>
    </submittedName>
</protein>
<dbReference type="KEGG" id="vg:23679545"/>
<keyword evidence="1" id="KW-0175">Coiled coil</keyword>
<organism evidence="2 3">
    <name type="scientific">Mycobacterium phage Gaia</name>
    <dbReference type="NCBI Taxonomy" id="1486472"/>
    <lineage>
        <taxon>Viruses</taxon>
        <taxon>Duplodnaviria</taxon>
        <taxon>Heunggongvirae</taxon>
        <taxon>Uroviricota</taxon>
        <taxon>Caudoviricetes</taxon>
        <taxon>Gaiavirus</taxon>
        <taxon>Gaiavirus gaia</taxon>
    </lineage>
</organism>
<name>A0A068F2E4_9CAUD</name>
<sequence length="87" mass="9977">MDRLGELGTARGHAQRDVDRAKKELARAEAEYAARDIAYRRFISTLTNGEHVLRDQREDWNGGWIQSCACDPERYMTDAEWLVHVGA</sequence>
<evidence type="ECO:0000256" key="1">
    <source>
        <dbReference type="SAM" id="Coils"/>
    </source>
</evidence>
<feature type="coiled-coil region" evidence="1">
    <location>
        <begin position="11"/>
        <end position="38"/>
    </location>
</feature>